<dbReference type="WBParaSite" id="TCNE_0000415101-mRNA-1">
    <property type="protein sequence ID" value="TCNE_0000415101-mRNA-1"/>
    <property type="gene ID" value="TCNE_0000415101"/>
</dbReference>
<organism evidence="3 4">
    <name type="scientific">Toxocara canis</name>
    <name type="common">Canine roundworm</name>
    <dbReference type="NCBI Taxonomy" id="6265"/>
    <lineage>
        <taxon>Eukaryota</taxon>
        <taxon>Metazoa</taxon>
        <taxon>Ecdysozoa</taxon>
        <taxon>Nematoda</taxon>
        <taxon>Chromadorea</taxon>
        <taxon>Rhabditida</taxon>
        <taxon>Spirurina</taxon>
        <taxon>Ascaridomorpha</taxon>
        <taxon>Ascaridoidea</taxon>
        <taxon>Toxocaridae</taxon>
        <taxon>Toxocara</taxon>
    </lineage>
</organism>
<protein>
    <submittedName>
        <fullName evidence="2 4">Uncharacterized protein</fullName>
    </submittedName>
</protein>
<keyword evidence="3" id="KW-1185">Reference proteome</keyword>
<gene>
    <name evidence="2" type="ORF">TCNE_LOCUS4150</name>
</gene>
<reference evidence="2 3" key="2">
    <citation type="submission" date="2018-11" db="EMBL/GenBank/DDBJ databases">
        <authorList>
            <consortium name="Pathogen Informatics"/>
        </authorList>
    </citation>
    <scope>NUCLEOTIDE SEQUENCE [LARGE SCALE GENOMIC DNA]</scope>
</reference>
<accession>A0A183U6N1</accession>
<dbReference type="Proteomes" id="UP000050794">
    <property type="component" value="Unassembled WGS sequence"/>
</dbReference>
<reference evidence="4" key="1">
    <citation type="submission" date="2016-06" db="UniProtKB">
        <authorList>
            <consortium name="WormBaseParasite"/>
        </authorList>
    </citation>
    <scope>IDENTIFICATION</scope>
</reference>
<sequence>MLESVLDENSYVEEQHKSAATKEELKKKLQRESEANTVQRVVAEDLPELHDSALADAELYDSLK</sequence>
<dbReference type="EMBL" id="UYWY01006458">
    <property type="protein sequence ID" value="VDM29867.1"/>
    <property type="molecule type" value="Genomic_DNA"/>
</dbReference>
<evidence type="ECO:0000313" key="4">
    <source>
        <dbReference type="WBParaSite" id="TCNE_0000415101-mRNA-1"/>
    </source>
</evidence>
<proteinExistence type="predicted"/>
<feature type="region of interest" description="Disordered" evidence="1">
    <location>
        <begin position="1"/>
        <end position="37"/>
    </location>
</feature>
<evidence type="ECO:0000313" key="2">
    <source>
        <dbReference type="EMBL" id="VDM29867.1"/>
    </source>
</evidence>
<feature type="compositionally biased region" description="Basic and acidic residues" evidence="1">
    <location>
        <begin position="13"/>
        <end position="34"/>
    </location>
</feature>
<name>A0A183U6N1_TOXCA</name>
<evidence type="ECO:0000313" key="3">
    <source>
        <dbReference type="Proteomes" id="UP000050794"/>
    </source>
</evidence>
<dbReference type="AlphaFoldDB" id="A0A183U6N1"/>
<evidence type="ECO:0000256" key="1">
    <source>
        <dbReference type="SAM" id="MobiDB-lite"/>
    </source>
</evidence>